<dbReference type="InterPro" id="IPR050388">
    <property type="entry name" value="ABC_Ni/Peptide_Import"/>
</dbReference>
<dbReference type="InterPro" id="IPR003593">
    <property type="entry name" value="AAA+_ATPase"/>
</dbReference>
<dbReference type="NCBIfam" id="NF007739">
    <property type="entry name" value="PRK10419.1"/>
    <property type="match status" value="2"/>
</dbReference>
<evidence type="ECO:0000256" key="5">
    <source>
        <dbReference type="ARBA" id="ARBA00022741"/>
    </source>
</evidence>
<dbReference type="InterPro" id="IPR013563">
    <property type="entry name" value="Oligopep_ABC_C"/>
</dbReference>
<feature type="domain" description="ABC transporter" evidence="8">
    <location>
        <begin position="276"/>
        <end position="524"/>
    </location>
</feature>
<dbReference type="Gene3D" id="3.40.50.300">
    <property type="entry name" value="P-loop containing nucleotide triphosphate hydrolases"/>
    <property type="match status" value="2"/>
</dbReference>
<dbReference type="PANTHER" id="PTHR43297">
    <property type="entry name" value="OLIGOPEPTIDE TRANSPORT ATP-BINDING PROTEIN APPD"/>
    <property type="match status" value="1"/>
</dbReference>
<reference evidence="9" key="2">
    <citation type="submission" date="2021-08" db="EMBL/GenBank/DDBJ databases">
        <authorList>
            <person name="Tani A."/>
            <person name="Ola A."/>
            <person name="Ogura Y."/>
            <person name="Katsura K."/>
            <person name="Hayashi T."/>
        </authorList>
    </citation>
    <scope>NUCLEOTIDE SEQUENCE</scope>
    <source>
        <strain evidence="9">DSM 17168</strain>
    </source>
</reference>
<protein>
    <submittedName>
        <fullName evidence="9">Glutathione import ATP-binding protein GsiA</fullName>
    </submittedName>
</protein>
<dbReference type="Pfam" id="PF00005">
    <property type="entry name" value="ABC_tran"/>
    <property type="match status" value="2"/>
</dbReference>
<evidence type="ECO:0000256" key="7">
    <source>
        <dbReference type="ARBA" id="ARBA00023136"/>
    </source>
</evidence>
<evidence type="ECO:0000259" key="8">
    <source>
        <dbReference type="PROSITE" id="PS50893"/>
    </source>
</evidence>
<dbReference type="Proteomes" id="UP001055153">
    <property type="component" value="Unassembled WGS sequence"/>
</dbReference>
<organism evidence="9 10">
    <name type="scientific">Methylobacterium isbiliense</name>
    <dbReference type="NCBI Taxonomy" id="315478"/>
    <lineage>
        <taxon>Bacteria</taxon>
        <taxon>Pseudomonadati</taxon>
        <taxon>Pseudomonadota</taxon>
        <taxon>Alphaproteobacteria</taxon>
        <taxon>Hyphomicrobiales</taxon>
        <taxon>Methylobacteriaceae</taxon>
        <taxon>Methylobacterium</taxon>
    </lineage>
</organism>
<dbReference type="CDD" id="cd03257">
    <property type="entry name" value="ABC_NikE_OppD_transporters"/>
    <property type="match status" value="2"/>
</dbReference>
<dbReference type="RefSeq" id="WP_238233418.1">
    <property type="nucleotide sequence ID" value="NZ_BPQQ01000004.1"/>
</dbReference>
<evidence type="ECO:0000313" key="9">
    <source>
        <dbReference type="EMBL" id="GJD98460.1"/>
    </source>
</evidence>
<dbReference type="SUPFAM" id="SSF52540">
    <property type="entry name" value="P-loop containing nucleoside triphosphate hydrolases"/>
    <property type="match status" value="2"/>
</dbReference>
<evidence type="ECO:0000313" key="10">
    <source>
        <dbReference type="Proteomes" id="UP001055153"/>
    </source>
</evidence>
<evidence type="ECO:0000256" key="6">
    <source>
        <dbReference type="ARBA" id="ARBA00022840"/>
    </source>
</evidence>
<evidence type="ECO:0000256" key="3">
    <source>
        <dbReference type="ARBA" id="ARBA00022448"/>
    </source>
</evidence>
<keyword evidence="7" id="KW-0472">Membrane</keyword>
<dbReference type="PROSITE" id="PS00211">
    <property type="entry name" value="ABC_TRANSPORTER_1"/>
    <property type="match status" value="2"/>
</dbReference>
<comment type="similarity">
    <text evidence="2">Belongs to the ABC transporter superfamily.</text>
</comment>
<keyword evidence="10" id="KW-1185">Reference proteome</keyword>
<reference evidence="9" key="1">
    <citation type="journal article" date="2021" name="Front. Microbiol.">
        <title>Comprehensive Comparative Genomics and Phenotyping of Methylobacterium Species.</title>
        <authorList>
            <person name="Alessa O."/>
            <person name="Ogura Y."/>
            <person name="Fujitani Y."/>
            <person name="Takami H."/>
            <person name="Hayashi T."/>
            <person name="Sahin N."/>
            <person name="Tani A."/>
        </authorList>
    </citation>
    <scope>NUCLEOTIDE SEQUENCE</scope>
    <source>
        <strain evidence="9">DSM 17168</strain>
    </source>
</reference>
<keyword evidence="4" id="KW-1003">Cell membrane</keyword>
<accession>A0ABQ4S9Y0</accession>
<dbReference type="EMBL" id="BPQQ01000004">
    <property type="protein sequence ID" value="GJD98460.1"/>
    <property type="molecule type" value="Genomic_DNA"/>
</dbReference>
<dbReference type="InterPro" id="IPR003439">
    <property type="entry name" value="ABC_transporter-like_ATP-bd"/>
</dbReference>
<keyword evidence="3" id="KW-0813">Transport</keyword>
<dbReference type="PANTHER" id="PTHR43297:SF2">
    <property type="entry name" value="DIPEPTIDE TRANSPORT ATP-BINDING PROTEIN DPPD"/>
    <property type="match status" value="1"/>
</dbReference>
<dbReference type="InterPro" id="IPR027417">
    <property type="entry name" value="P-loop_NTPase"/>
</dbReference>
<keyword evidence="5" id="KW-0547">Nucleotide-binding</keyword>
<evidence type="ECO:0000256" key="2">
    <source>
        <dbReference type="ARBA" id="ARBA00005417"/>
    </source>
</evidence>
<name>A0ABQ4S9Y0_9HYPH</name>
<evidence type="ECO:0000256" key="1">
    <source>
        <dbReference type="ARBA" id="ARBA00004417"/>
    </source>
</evidence>
<comment type="subcellular location">
    <subcellularLocation>
        <location evidence="1">Cell inner membrane</location>
        <topology evidence="1">Peripheral membrane protein</topology>
    </subcellularLocation>
</comment>
<dbReference type="SMART" id="SM00382">
    <property type="entry name" value="AAA"/>
    <property type="match status" value="2"/>
</dbReference>
<evidence type="ECO:0000256" key="4">
    <source>
        <dbReference type="ARBA" id="ARBA00022475"/>
    </source>
</evidence>
<comment type="caution">
    <text evidence="9">The sequence shown here is derived from an EMBL/GenBank/DDBJ whole genome shotgun (WGS) entry which is preliminary data.</text>
</comment>
<dbReference type="InterPro" id="IPR017871">
    <property type="entry name" value="ABC_transporter-like_CS"/>
</dbReference>
<gene>
    <name evidence="9" type="primary">gsiA_1</name>
    <name evidence="9" type="ORF">GMJLKIPL_0370</name>
</gene>
<dbReference type="Pfam" id="PF08352">
    <property type="entry name" value="oligo_HPY"/>
    <property type="match status" value="2"/>
</dbReference>
<dbReference type="GO" id="GO:0005524">
    <property type="term" value="F:ATP binding"/>
    <property type="evidence" value="ECO:0007669"/>
    <property type="project" value="UniProtKB-KW"/>
</dbReference>
<proteinExistence type="inferred from homology"/>
<sequence length="535" mass="57529">MSAPVVSVRGLRLALPPGADRPLAVDGVSFDLTAGEILCLVGESGSGKSMCAHALMGLLPRAVKPSGGEIRMEGTDLLAQDEAGWRDTRGRRIAMIFQEPMTALNPLMRIGDQMAEMFEAHGLLTPAERRARAVALAGEVGLPEPERIVRAYPHQLSGGQRQRAMIAMALALEPAVLVADEPTTALDVTTQAQILALVRDLQRRRNMAVLFITHDFGVVAEIADRVLVLRHGRVVEAGPAAAVLGRPQESYTRTLLAAVPSMDPPVRTPPAGPKAVEVAGLTKTYVTGGGWWRPARRVEAARGVAFALHKGETLGLVGESGSGKSSIAKLVMRLVEPDAGTVRLGDTDLTRLSGEPLRRARRRIQMVFQDPFASLNPRRTVGRIIADGPRAHGVPEAEARERARRLLGLVGLDPSAFDRYPHEFSGGQRQRVGIARALALEPEILVADEAVSALDVSVQAQVLALLEDLKARLGLSMLFITHDLRVAAQICDRIAVMRRGEIVELKTASALFAHPEHPYTRALLDAVPGRTRSAA</sequence>
<dbReference type="NCBIfam" id="NF008453">
    <property type="entry name" value="PRK11308.1"/>
    <property type="match status" value="2"/>
</dbReference>
<dbReference type="PROSITE" id="PS50893">
    <property type="entry name" value="ABC_TRANSPORTER_2"/>
    <property type="match status" value="2"/>
</dbReference>
<keyword evidence="6 9" id="KW-0067">ATP-binding</keyword>
<feature type="domain" description="ABC transporter" evidence="8">
    <location>
        <begin position="6"/>
        <end position="256"/>
    </location>
</feature>